<organism evidence="12 13">
    <name type="scientific">Salinivibrio costicola subsp. alcaliphilus</name>
    <dbReference type="NCBI Taxonomy" id="272773"/>
    <lineage>
        <taxon>Bacteria</taxon>
        <taxon>Pseudomonadati</taxon>
        <taxon>Pseudomonadota</taxon>
        <taxon>Gammaproteobacteria</taxon>
        <taxon>Vibrionales</taxon>
        <taxon>Vibrionaceae</taxon>
        <taxon>Salinivibrio</taxon>
    </lineage>
</organism>
<keyword evidence="9" id="KW-0449">Lipoprotein</keyword>
<evidence type="ECO:0000256" key="1">
    <source>
        <dbReference type="ARBA" id="ARBA00004635"/>
    </source>
</evidence>
<feature type="chain" id="PRO_5046640101" description="NlpC/P60 domain-containing protein" evidence="10">
    <location>
        <begin position="21"/>
        <end position="160"/>
    </location>
</feature>
<keyword evidence="6" id="KW-0788">Thiol protease</keyword>
<evidence type="ECO:0000256" key="2">
    <source>
        <dbReference type="ARBA" id="ARBA00007074"/>
    </source>
</evidence>
<dbReference type="InterPro" id="IPR038765">
    <property type="entry name" value="Papain-like_cys_pep_sf"/>
</dbReference>
<protein>
    <recommendedName>
        <fullName evidence="11">NlpC/P60 domain-containing protein</fullName>
    </recommendedName>
</protein>
<reference evidence="13" key="1">
    <citation type="submission" date="2017-01" db="EMBL/GenBank/DDBJ databases">
        <title>Draft genome of the species Salinivibrio costicola subsp. alcaliphilus.</title>
        <authorList>
            <person name="Lopez-Hermoso C."/>
            <person name="De La Haba R."/>
            <person name="Sanchez-Porro C."/>
            <person name="Ventosa A."/>
        </authorList>
    </citation>
    <scope>NUCLEOTIDE SEQUENCE [LARGE SCALE GENOMIC DNA]</scope>
    <source>
        <strain evidence="13">CBH448</strain>
    </source>
</reference>
<evidence type="ECO:0000256" key="5">
    <source>
        <dbReference type="ARBA" id="ARBA00022801"/>
    </source>
</evidence>
<feature type="signal peptide" evidence="10">
    <location>
        <begin position="1"/>
        <end position="20"/>
    </location>
</feature>
<dbReference type="Proteomes" id="UP000189431">
    <property type="component" value="Unassembled WGS sequence"/>
</dbReference>
<dbReference type="Gene3D" id="3.90.1720.10">
    <property type="entry name" value="endopeptidase domain like (from Nostoc punctiforme)"/>
    <property type="match status" value="1"/>
</dbReference>
<evidence type="ECO:0000256" key="6">
    <source>
        <dbReference type="ARBA" id="ARBA00022807"/>
    </source>
</evidence>
<comment type="similarity">
    <text evidence="2">Belongs to the peptidase C40 family.</text>
</comment>
<accession>A0ABX3KNQ9</accession>
<dbReference type="InterPro" id="IPR000064">
    <property type="entry name" value="NLP_P60_dom"/>
</dbReference>
<evidence type="ECO:0000313" key="13">
    <source>
        <dbReference type="Proteomes" id="UP000189431"/>
    </source>
</evidence>
<evidence type="ECO:0000256" key="9">
    <source>
        <dbReference type="ARBA" id="ARBA00023288"/>
    </source>
</evidence>
<dbReference type="PANTHER" id="PTHR47360">
    <property type="entry name" value="MUREIN DD-ENDOPEPTIDASE MEPS/MUREIN LD-CARBOXYPEPTIDASE"/>
    <property type="match status" value="1"/>
</dbReference>
<proteinExistence type="inferred from homology"/>
<evidence type="ECO:0000256" key="8">
    <source>
        <dbReference type="ARBA" id="ARBA00023139"/>
    </source>
</evidence>
<dbReference type="RefSeq" id="WP_077576929.1">
    <property type="nucleotide sequence ID" value="NZ_MUFR01000033.1"/>
</dbReference>
<dbReference type="Pfam" id="PF00877">
    <property type="entry name" value="NLPC_P60"/>
    <property type="match status" value="1"/>
</dbReference>
<evidence type="ECO:0000259" key="11">
    <source>
        <dbReference type="PROSITE" id="PS51935"/>
    </source>
</evidence>
<keyword evidence="7" id="KW-0472">Membrane</keyword>
<dbReference type="EMBL" id="MUFR01000033">
    <property type="protein sequence ID" value="OOF33328.1"/>
    <property type="molecule type" value="Genomic_DNA"/>
</dbReference>
<dbReference type="PANTHER" id="PTHR47360:SF3">
    <property type="entry name" value="MUREIN DD-ENDOPEPTIDASE MEPS_MUREIN LD-CARBOXYPEPTIDASE"/>
    <property type="match status" value="1"/>
</dbReference>
<evidence type="ECO:0000256" key="3">
    <source>
        <dbReference type="ARBA" id="ARBA00022670"/>
    </source>
</evidence>
<keyword evidence="8" id="KW-0564">Palmitate</keyword>
<keyword evidence="3" id="KW-0645">Protease</keyword>
<sequence>MKPLLLISVVSVLFTGCATQHDSPAVSPLPSSTDNVSDQALTHTLNQVFNQWQGTPYRWGGTSRQGIDCSAYTQRVYQEALATPLPRTTHGQAKTGYAIDYQSARQGDLVFFHIRPGLRHVGVYLGEQRFMHASASKGVTVSRIDNPYWQARFWQFRRYF</sequence>
<keyword evidence="5" id="KW-0378">Hydrolase</keyword>
<keyword evidence="13" id="KW-1185">Reference proteome</keyword>
<evidence type="ECO:0000256" key="4">
    <source>
        <dbReference type="ARBA" id="ARBA00022729"/>
    </source>
</evidence>
<keyword evidence="4 10" id="KW-0732">Signal</keyword>
<evidence type="ECO:0000256" key="10">
    <source>
        <dbReference type="SAM" id="SignalP"/>
    </source>
</evidence>
<evidence type="ECO:0000313" key="12">
    <source>
        <dbReference type="EMBL" id="OOF33328.1"/>
    </source>
</evidence>
<name>A0ABX3KNQ9_SALCS</name>
<dbReference type="PROSITE" id="PS51935">
    <property type="entry name" value="NLPC_P60"/>
    <property type="match status" value="1"/>
</dbReference>
<feature type="domain" description="NlpC/P60" evidence="11">
    <location>
        <begin position="39"/>
        <end position="160"/>
    </location>
</feature>
<comment type="subcellular location">
    <subcellularLocation>
        <location evidence="1">Membrane</location>
        <topology evidence="1">Lipid-anchor</topology>
    </subcellularLocation>
</comment>
<comment type="caution">
    <text evidence="12">The sequence shown here is derived from an EMBL/GenBank/DDBJ whole genome shotgun (WGS) entry which is preliminary data.</text>
</comment>
<dbReference type="SUPFAM" id="SSF54001">
    <property type="entry name" value="Cysteine proteinases"/>
    <property type="match status" value="1"/>
</dbReference>
<evidence type="ECO:0000256" key="7">
    <source>
        <dbReference type="ARBA" id="ARBA00023136"/>
    </source>
</evidence>
<gene>
    <name evidence="12" type="ORF">BZJ21_11630</name>
</gene>
<dbReference type="InterPro" id="IPR052062">
    <property type="entry name" value="Murein_DD/LD_carboxypeptidase"/>
</dbReference>
<dbReference type="PROSITE" id="PS51257">
    <property type="entry name" value="PROKAR_LIPOPROTEIN"/>
    <property type="match status" value="1"/>
</dbReference>